<feature type="coiled-coil region" evidence="6">
    <location>
        <begin position="1"/>
        <end position="28"/>
    </location>
</feature>
<evidence type="ECO:0000256" key="2">
    <source>
        <dbReference type="ARBA" id="ARBA00022741"/>
    </source>
</evidence>
<name>A0ABV0RU91_9TELE</name>
<evidence type="ECO:0000256" key="3">
    <source>
        <dbReference type="ARBA" id="ARBA00022801"/>
    </source>
</evidence>
<evidence type="ECO:0000313" key="7">
    <source>
        <dbReference type="EMBL" id="MEQ2211750.1"/>
    </source>
</evidence>
<comment type="subcellular location">
    <subcellularLocation>
        <location evidence="1">Membrane</location>
    </subcellularLocation>
</comment>
<keyword evidence="6" id="KW-0175">Coiled coil</keyword>
<evidence type="ECO:0000256" key="1">
    <source>
        <dbReference type="ARBA" id="ARBA00004370"/>
    </source>
</evidence>
<organism evidence="7 8">
    <name type="scientific">Xenoophorus captivus</name>
    <dbReference type="NCBI Taxonomy" id="1517983"/>
    <lineage>
        <taxon>Eukaryota</taxon>
        <taxon>Metazoa</taxon>
        <taxon>Chordata</taxon>
        <taxon>Craniata</taxon>
        <taxon>Vertebrata</taxon>
        <taxon>Euteleostomi</taxon>
        <taxon>Actinopterygii</taxon>
        <taxon>Neopterygii</taxon>
        <taxon>Teleostei</taxon>
        <taxon>Neoteleostei</taxon>
        <taxon>Acanthomorphata</taxon>
        <taxon>Ovalentaria</taxon>
        <taxon>Atherinomorphae</taxon>
        <taxon>Cyprinodontiformes</taxon>
        <taxon>Goodeidae</taxon>
        <taxon>Xenoophorus</taxon>
    </lineage>
</organism>
<proteinExistence type="predicted"/>
<keyword evidence="4" id="KW-0342">GTP-binding</keyword>
<evidence type="ECO:0000256" key="6">
    <source>
        <dbReference type="SAM" id="Coils"/>
    </source>
</evidence>
<accession>A0ABV0RU91</accession>
<keyword evidence="2" id="KW-0547">Nucleotide-binding</keyword>
<keyword evidence="8" id="KW-1185">Reference proteome</keyword>
<dbReference type="PANTHER" id="PTHR10465:SF2">
    <property type="entry name" value="MITOFUSIN-1"/>
    <property type="match status" value="1"/>
</dbReference>
<dbReference type="EMBL" id="JAHRIN010059119">
    <property type="protein sequence ID" value="MEQ2211750.1"/>
    <property type="molecule type" value="Genomic_DNA"/>
</dbReference>
<comment type="caution">
    <text evidence="7">The sequence shown here is derived from an EMBL/GenBank/DDBJ whole genome shotgun (WGS) entry which is preliminary data.</text>
</comment>
<gene>
    <name evidence="7" type="ORF">XENOCAPTIV_014694</name>
</gene>
<evidence type="ECO:0000256" key="5">
    <source>
        <dbReference type="ARBA" id="ARBA00023136"/>
    </source>
</evidence>
<evidence type="ECO:0000256" key="4">
    <source>
        <dbReference type="ARBA" id="ARBA00023134"/>
    </source>
</evidence>
<keyword evidence="3" id="KW-0378">Hydrolase</keyword>
<protein>
    <submittedName>
        <fullName evidence="7">Uncharacterized protein</fullName>
    </submittedName>
</protein>
<reference evidence="7 8" key="1">
    <citation type="submission" date="2021-06" db="EMBL/GenBank/DDBJ databases">
        <authorList>
            <person name="Palmer J.M."/>
        </authorList>
    </citation>
    <scope>NUCLEOTIDE SEQUENCE [LARGE SCALE GENOMIC DNA]</scope>
    <source>
        <strain evidence="7 8">XC_2019</strain>
        <tissue evidence="7">Muscle</tissue>
    </source>
</reference>
<evidence type="ECO:0000313" key="8">
    <source>
        <dbReference type="Proteomes" id="UP001434883"/>
    </source>
</evidence>
<sequence>MDRLEFVKNQLNLLIEEIKKRIKAISDDVESKVSIAMGEEINRLHVIVDEFHADFHPSPQVLKIYKSDLLAHVEHGMGKNLAFRCSNAINASVQSSQQYMMGN</sequence>
<dbReference type="Proteomes" id="UP001434883">
    <property type="component" value="Unassembled WGS sequence"/>
</dbReference>
<dbReference type="PANTHER" id="PTHR10465">
    <property type="entry name" value="TRANSMEMBRANE GTPASE FZO1"/>
    <property type="match status" value="1"/>
</dbReference>
<keyword evidence="5" id="KW-0472">Membrane</keyword>
<dbReference type="InterPro" id="IPR027094">
    <property type="entry name" value="Mitofusin_fam"/>
</dbReference>